<reference evidence="2 3" key="1">
    <citation type="submission" date="2014-04" db="EMBL/GenBank/DDBJ databases">
        <authorList>
            <consortium name="DOE Joint Genome Institute"/>
            <person name="Kuo A."/>
            <person name="Gay G."/>
            <person name="Dore J."/>
            <person name="Kohler A."/>
            <person name="Nagy L.G."/>
            <person name="Floudas D."/>
            <person name="Copeland A."/>
            <person name="Barry K.W."/>
            <person name="Cichocki N."/>
            <person name="Veneault-Fourrey C."/>
            <person name="LaButti K."/>
            <person name="Lindquist E.A."/>
            <person name="Lipzen A."/>
            <person name="Lundell T."/>
            <person name="Morin E."/>
            <person name="Murat C."/>
            <person name="Sun H."/>
            <person name="Tunlid A."/>
            <person name="Henrissat B."/>
            <person name="Grigoriev I.V."/>
            <person name="Hibbett D.S."/>
            <person name="Martin F."/>
            <person name="Nordberg H.P."/>
            <person name="Cantor M.N."/>
            <person name="Hua S.X."/>
        </authorList>
    </citation>
    <scope>NUCLEOTIDE SEQUENCE [LARGE SCALE GENOMIC DNA]</scope>
    <source>
        <strain evidence="3">h7</strain>
    </source>
</reference>
<dbReference type="Proteomes" id="UP000053424">
    <property type="component" value="Unassembled WGS sequence"/>
</dbReference>
<protein>
    <submittedName>
        <fullName evidence="2">Uncharacterized protein</fullName>
    </submittedName>
</protein>
<evidence type="ECO:0000256" key="1">
    <source>
        <dbReference type="SAM" id="MobiDB-lite"/>
    </source>
</evidence>
<name>A0A0C3C7B2_HEBCY</name>
<dbReference type="HOGENOM" id="CLU_2722532_0_0_1"/>
<organism evidence="2 3">
    <name type="scientific">Hebeloma cylindrosporum</name>
    <dbReference type="NCBI Taxonomy" id="76867"/>
    <lineage>
        <taxon>Eukaryota</taxon>
        <taxon>Fungi</taxon>
        <taxon>Dikarya</taxon>
        <taxon>Basidiomycota</taxon>
        <taxon>Agaricomycotina</taxon>
        <taxon>Agaricomycetes</taxon>
        <taxon>Agaricomycetidae</taxon>
        <taxon>Agaricales</taxon>
        <taxon>Agaricineae</taxon>
        <taxon>Hymenogastraceae</taxon>
        <taxon>Hebeloma</taxon>
    </lineage>
</organism>
<sequence length="72" mass="8464">MWRHRQFFQEQANHNAYRARRSTRKENSAKLDCQPRKKEDFDAHARSRALKHGIGGECQGMSSARKMTVGFR</sequence>
<feature type="compositionally biased region" description="Basic and acidic residues" evidence="1">
    <location>
        <begin position="24"/>
        <end position="45"/>
    </location>
</feature>
<proteinExistence type="predicted"/>
<reference evidence="3" key="2">
    <citation type="submission" date="2015-01" db="EMBL/GenBank/DDBJ databases">
        <title>Evolutionary Origins and Diversification of the Mycorrhizal Mutualists.</title>
        <authorList>
            <consortium name="DOE Joint Genome Institute"/>
            <consortium name="Mycorrhizal Genomics Consortium"/>
            <person name="Kohler A."/>
            <person name="Kuo A."/>
            <person name="Nagy L.G."/>
            <person name="Floudas D."/>
            <person name="Copeland A."/>
            <person name="Barry K.W."/>
            <person name="Cichocki N."/>
            <person name="Veneault-Fourrey C."/>
            <person name="LaButti K."/>
            <person name="Lindquist E.A."/>
            <person name="Lipzen A."/>
            <person name="Lundell T."/>
            <person name="Morin E."/>
            <person name="Murat C."/>
            <person name="Riley R."/>
            <person name="Ohm R."/>
            <person name="Sun H."/>
            <person name="Tunlid A."/>
            <person name="Henrissat B."/>
            <person name="Grigoriev I.V."/>
            <person name="Hibbett D.S."/>
            <person name="Martin F."/>
        </authorList>
    </citation>
    <scope>NUCLEOTIDE SEQUENCE [LARGE SCALE GENOMIC DNA]</scope>
    <source>
        <strain evidence="3">h7</strain>
    </source>
</reference>
<evidence type="ECO:0000313" key="2">
    <source>
        <dbReference type="EMBL" id="KIM44745.1"/>
    </source>
</evidence>
<dbReference type="AlphaFoldDB" id="A0A0C3C7B2"/>
<evidence type="ECO:0000313" key="3">
    <source>
        <dbReference type="Proteomes" id="UP000053424"/>
    </source>
</evidence>
<keyword evidence="3" id="KW-1185">Reference proteome</keyword>
<accession>A0A0C3C7B2</accession>
<feature type="region of interest" description="Disordered" evidence="1">
    <location>
        <begin position="1"/>
        <end position="72"/>
    </location>
</feature>
<dbReference type="EMBL" id="KN831773">
    <property type="protein sequence ID" value="KIM44745.1"/>
    <property type="molecule type" value="Genomic_DNA"/>
</dbReference>
<gene>
    <name evidence="2" type="ORF">M413DRAFT_442701</name>
</gene>